<keyword evidence="1" id="KW-1133">Transmembrane helix</keyword>
<gene>
    <name evidence="2" type="ORF">BJ554DRAFT_7227</name>
</gene>
<accession>A0A8H8DJL6</accession>
<organism evidence="2 3">
    <name type="scientific">Olpidium bornovanus</name>
    <dbReference type="NCBI Taxonomy" id="278681"/>
    <lineage>
        <taxon>Eukaryota</taxon>
        <taxon>Fungi</taxon>
        <taxon>Fungi incertae sedis</taxon>
        <taxon>Olpidiomycota</taxon>
        <taxon>Olpidiomycotina</taxon>
        <taxon>Olpidiomycetes</taxon>
        <taxon>Olpidiales</taxon>
        <taxon>Olpidiaceae</taxon>
        <taxon>Olpidium</taxon>
    </lineage>
</organism>
<feature type="non-terminal residue" evidence="2">
    <location>
        <position position="479"/>
    </location>
</feature>
<proteinExistence type="predicted"/>
<evidence type="ECO:0000256" key="1">
    <source>
        <dbReference type="SAM" id="Phobius"/>
    </source>
</evidence>
<keyword evidence="1" id="KW-0812">Transmembrane</keyword>
<feature type="transmembrane region" description="Helical" evidence="1">
    <location>
        <begin position="190"/>
        <end position="213"/>
    </location>
</feature>
<dbReference type="Proteomes" id="UP000673691">
    <property type="component" value="Unassembled WGS sequence"/>
</dbReference>
<comment type="caution">
    <text evidence="2">The sequence shown here is derived from an EMBL/GenBank/DDBJ whole genome shotgun (WGS) entry which is preliminary data.</text>
</comment>
<name>A0A8H8DJL6_9FUNG</name>
<reference evidence="2 3" key="1">
    <citation type="journal article" name="Sci. Rep.">
        <title>Genome-scale phylogenetic analyses confirm Olpidium as the closest living zoosporic fungus to the non-flagellated, terrestrial fungi.</title>
        <authorList>
            <person name="Chang Y."/>
            <person name="Rochon D."/>
            <person name="Sekimoto S."/>
            <person name="Wang Y."/>
            <person name="Chovatia M."/>
            <person name="Sandor L."/>
            <person name="Salamov A."/>
            <person name="Grigoriev I.V."/>
            <person name="Stajich J.E."/>
            <person name="Spatafora J.W."/>
        </authorList>
    </citation>
    <scope>NUCLEOTIDE SEQUENCE [LARGE SCALE GENOMIC DNA]</scope>
    <source>
        <strain evidence="2">S191</strain>
    </source>
</reference>
<evidence type="ECO:0000313" key="3">
    <source>
        <dbReference type="Proteomes" id="UP000673691"/>
    </source>
</evidence>
<keyword evidence="1" id="KW-0472">Membrane</keyword>
<keyword evidence="3" id="KW-1185">Reference proteome</keyword>
<dbReference type="AlphaFoldDB" id="A0A8H8DJL6"/>
<evidence type="ECO:0000313" key="2">
    <source>
        <dbReference type="EMBL" id="KAG5460686.1"/>
    </source>
</evidence>
<dbReference type="EMBL" id="JAEFCI010004853">
    <property type="protein sequence ID" value="KAG5460686.1"/>
    <property type="molecule type" value="Genomic_DNA"/>
</dbReference>
<protein>
    <submittedName>
        <fullName evidence="2">Uncharacterized protein</fullName>
    </submittedName>
</protein>
<sequence>MKASSWSPSATMARGNGRRLMLRTGWWLPRKISHPPGLSCMEAALPTPPPQGSSRPISFRVYAKPRWHHQAFQDTWSRSGLRAAVWTRLSRGRASCHQRRHAPALPRFHPTTRDDAPGSMMPFLHAPAFVCAFSPLQLSPAPFFFGKGQTPPTLFRRHTSPPQHLAAAKSRRRFLRRNHRRQTPRLPKKMRAFAALLALCAAAVPALVAAVPMGQCSSRLFPNQPSRSYPVSFFPVPTLPDDASSVSDVWEGADPFRSYTDFVLWSLDAHIEVTQMVINAVSSVFLEAKNTLCDFSPGGVALFERLIEFYDKANEVLPGDNLPCLTSIDNEEVSSGLDRLATALVERLRDFFKQTKDNIGSLRQSSFDLAVTDMQSSLQELGFTDPTAANPLPLLKLWAPVLRHLDTAMVLNVHHLTYFKNHGVLLAELLEHGEQFQAAFAGDALRRYLASWGAVNELGAYVSACPHGPAGREAPTSQH</sequence>